<feature type="region of interest" description="Disordered" evidence="1">
    <location>
        <begin position="241"/>
        <end position="262"/>
    </location>
</feature>
<name>A0A9W7Y1Z5_9FUNG</name>
<dbReference type="GO" id="GO:0006281">
    <property type="term" value="P:DNA repair"/>
    <property type="evidence" value="ECO:0007669"/>
    <property type="project" value="TreeGrafter"/>
</dbReference>
<protein>
    <recommendedName>
        <fullName evidence="2">WLM domain-containing protein</fullName>
    </recommendedName>
</protein>
<reference evidence="3" key="1">
    <citation type="submission" date="2022-07" db="EMBL/GenBank/DDBJ databases">
        <title>Phylogenomic reconstructions and comparative analyses of Kickxellomycotina fungi.</title>
        <authorList>
            <person name="Reynolds N.K."/>
            <person name="Stajich J.E."/>
            <person name="Barry K."/>
            <person name="Grigoriev I.V."/>
            <person name="Crous P."/>
            <person name="Smith M.E."/>
        </authorList>
    </citation>
    <scope>NUCLEOTIDE SEQUENCE</scope>
    <source>
        <strain evidence="3">NBRC 32514</strain>
    </source>
</reference>
<proteinExistence type="predicted"/>
<feature type="compositionally biased region" description="Low complexity" evidence="1">
    <location>
        <begin position="250"/>
        <end position="262"/>
    </location>
</feature>
<dbReference type="InterPro" id="IPR053000">
    <property type="entry name" value="WSS1-like_metalloprotease"/>
</dbReference>
<evidence type="ECO:0000313" key="3">
    <source>
        <dbReference type="EMBL" id="KAJ1722528.1"/>
    </source>
</evidence>
<dbReference type="GO" id="GO:0005634">
    <property type="term" value="C:nucleus"/>
    <property type="evidence" value="ECO:0007669"/>
    <property type="project" value="TreeGrafter"/>
</dbReference>
<evidence type="ECO:0000259" key="2">
    <source>
        <dbReference type="PROSITE" id="PS51397"/>
    </source>
</evidence>
<sequence>MAELIGSMHVLERQRNSAEALALLQRVAAQVQPVMRSRGWRVGVLREFLPRNAQLLGVNVNGGQEIRLRLRPAHDASAGFLAFGDLVGTMLHELAHIVRGPHDGVFYATLDQLRDETQRLMDTGYAGDGFFSAGRRVGLGVSHNAATMAEARARAVGAAERRAGARSLGGPPRTLAPADGAGAGAGAAAAWRALQAAYSPAQLAARAAERRLRDEAWCGETMRGAAAEAGGLIVISDSESDRAPSVVVLSDSDAGSESDGGS</sequence>
<evidence type="ECO:0000256" key="1">
    <source>
        <dbReference type="SAM" id="MobiDB-lite"/>
    </source>
</evidence>
<gene>
    <name evidence="3" type="ORF">LPJ53_003056</name>
</gene>
<dbReference type="Proteomes" id="UP001149813">
    <property type="component" value="Unassembled WGS sequence"/>
</dbReference>
<dbReference type="GO" id="GO:0008237">
    <property type="term" value="F:metallopeptidase activity"/>
    <property type="evidence" value="ECO:0007669"/>
    <property type="project" value="TreeGrafter"/>
</dbReference>
<dbReference type="Pfam" id="PF08325">
    <property type="entry name" value="WLM"/>
    <property type="match status" value="1"/>
</dbReference>
<accession>A0A9W7Y1Z5</accession>
<comment type="caution">
    <text evidence="3">The sequence shown here is derived from an EMBL/GenBank/DDBJ whole genome shotgun (WGS) entry which is preliminary data.</text>
</comment>
<evidence type="ECO:0000313" key="4">
    <source>
        <dbReference type="Proteomes" id="UP001149813"/>
    </source>
</evidence>
<dbReference type="AlphaFoldDB" id="A0A9W7Y1Z5"/>
<feature type="domain" description="WLM" evidence="2">
    <location>
        <begin position="1"/>
        <end position="213"/>
    </location>
</feature>
<organism evidence="3 4">
    <name type="scientific">Coemansia erecta</name>
    <dbReference type="NCBI Taxonomy" id="147472"/>
    <lineage>
        <taxon>Eukaryota</taxon>
        <taxon>Fungi</taxon>
        <taxon>Fungi incertae sedis</taxon>
        <taxon>Zoopagomycota</taxon>
        <taxon>Kickxellomycotina</taxon>
        <taxon>Kickxellomycetes</taxon>
        <taxon>Kickxellales</taxon>
        <taxon>Kickxellaceae</taxon>
        <taxon>Coemansia</taxon>
    </lineage>
</organism>
<dbReference type="PROSITE" id="PS51397">
    <property type="entry name" value="WLM"/>
    <property type="match status" value="1"/>
</dbReference>
<keyword evidence="4" id="KW-1185">Reference proteome</keyword>
<dbReference type="OrthoDB" id="261960at2759"/>
<dbReference type="PANTHER" id="PTHR46622:SF1">
    <property type="entry name" value="DNA-DEPENDENT METALLOPROTEASE WSS1"/>
    <property type="match status" value="1"/>
</dbReference>
<dbReference type="InterPro" id="IPR013536">
    <property type="entry name" value="WLM_dom"/>
</dbReference>
<dbReference type="EMBL" id="JANBOJ010000107">
    <property type="protein sequence ID" value="KAJ1722528.1"/>
    <property type="molecule type" value="Genomic_DNA"/>
</dbReference>
<dbReference type="PANTHER" id="PTHR46622">
    <property type="entry name" value="DNA-DEPENDENT METALLOPROTEASE WSS1"/>
    <property type="match status" value="1"/>
</dbReference>